<proteinExistence type="predicted"/>
<dbReference type="GeneID" id="114495100"/>
<gene>
    <name evidence="2" type="primary">LOC114495100</name>
</gene>
<accession>A0A6J2LJU4</accession>
<dbReference type="KEGG" id="pdic:114495100"/>
<organism evidence="1 2">
    <name type="scientific">Phyllostomus discolor</name>
    <name type="common">pale spear-nosed bat</name>
    <dbReference type="NCBI Taxonomy" id="89673"/>
    <lineage>
        <taxon>Eukaryota</taxon>
        <taxon>Metazoa</taxon>
        <taxon>Chordata</taxon>
        <taxon>Craniata</taxon>
        <taxon>Vertebrata</taxon>
        <taxon>Euteleostomi</taxon>
        <taxon>Mammalia</taxon>
        <taxon>Eutheria</taxon>
        <taxon>Laurasiatheria</taxon>
        <taxon>Chiroptera</taxon>
        <taxon>Yangochiroptera</taxon>
        <taxon>Phyllostomidae</taxon>
        <taxon>Phyllostominae</taxon>
        <taxon>Phyllostomus</taxon>
    </lineage>
</organism>
<dbReference type="OrthoDB" id="9440070at2759"/>
<dbReference type="InterPro" id="IPR029071">
    <property type="entry name" value="Ubiquitin-like_domsf"/>
</dbReference>
<dbReference type="RefSeq" id="XP_028366050.1">
    <property type="nucleotide sequence ID" value="XM_028510249.2"/>
</dbReference>
<evidence type="ECO:0000313" key="1">
    <source>
        <dbReference type="Proteomes" id="UP000504628"/>
    </source>
</evidence>
<reference evidence="2" key="1">
    <citation type="submission" date="2025-08" db="UniProtKB">
        <authorList>
            <consortium name="RefSeq"/>
        </authorList>
    </citation>
    <scope>IDENTIFICATION</scope>
    <source>
        <tissue evidence="2">Muscle</tissue>
    </source>
</reference>
<dbReference type="Proteomes" id="UP000504628">
    <property type="component" value="Chromosome 4"/>
</dbReference>
<dbReference type="SUPFAM" id="SSF54236">
    <property type="entry name" value="Ubiquitin-like"/>
    <property type="match status" value="1"/>
</dbReference>
<dbReference type="AlphaFoldDB" id="A0A6J2LJU4"/>
<name>A0A6J2LJU4_9CHIR</name>
<sequence>MGRHGPGTSFVKQQVRRLQGSPWPTKHLSLICLEYIPKKEVKTENNDHVNLKVAGQDCSVVQFKIKNPTPLRKLTKAYWEEQDTPAQLETEDEDTIDVFQQQRGGVY</sequence>
<evidence type="ECO:0000313" key="2">
    <source>
        <dbReference type="RefSeq" id="XP_028366050.1"/>
    </source>
</evidence>
<dbReference type="PANTHER" id="PTHR10562">
    <property type="entry name" value="SMALL UBIQUITIN-RELATED MODIFIER"/>
    <property type="match status" value="1"/>
</dbReference>
<keyword evidence="1" id="KW-1185">Reference proteome</keyword>
<dbReference type="InParanoid" id="A0A6J2LJU4"/>
<protein>
    <submittedName>
        <fullName evidence="2">Small ubiquitin-related modifier 2-like</fullName>
    </submittedName>
</protein>
<dbReference type="Gene3D" id="3.10.20.90">
    <property type="entry name" value="Phosphatidylinositol 3-kinase Catalytic Subunit, Chain A, domain 1"/>
    <property type="match status" value="2"/>
</dbReference>